<dbReference type="InterPro" id="IPR047797">
    <property type="entry name" value="ISNCY_transpos"/>
</dbReference>
<dbReference type="InterPro" id="IPR001584">
    <property type="entry name" value="Integrase_cat-core"/>
</dbReference>
<comment type="caution">
    <text evidence="3">The sequence shown here is derived from an EMBL/GenBank/DDBJ whole genome shotgun (WGS) entry which is preliminary data.</text>
</comment>
<accession>A0A841K1H7</accession>
<dbReference type="GO" id="GO:0003676">
    <property type="term" value="F:nucleic acid binding"/>
    <property type="evidence" value="ECO:0007669"/>
    <property type="project" value="InterPro"/>
</dbReference>
<protein>
    <recommendedName>
        <fullName evidence="2">Integrase catalytic domain-containing protein</fullName>
    </recommendedName>
</protein>
<dbReference type="InterPro" id="IPR036397">
    <property type="entry name" value="RNaseH_sf"/>
</dbReference>
<dbReference type="AlphaFoldDB" id="A0A841K1H7"/>
<evidence type="ECO:0000256" key="1">
    <source>
        <dbReference type="SAM" id="MobiDB-lite"/>
    </source>
</evidence>
<dbReference type="EMBL" id="JACHEK010000011">
    <property type="protein sequence ID" value="MBB6146845.1"/>
    <property type="molecule type" value="Genomic_DNA"/>
</dbReference>
<evidence type="ECO:0000313" key="4">
    <source>
        <dbReference type="Proteomes" id="UP000538666"/>
    </source>
</evidence>
<dbReference type="PANTHER" id="PTHR35004:SF7">
    <property type="entry name" value="INTEGRASE PROTEIN"/>
    <property type="match status" value="1"/>
</dbReference>
<dbReference type="PANTHER" id="PTHR35004">
    <property type="entry name" value="TRANSPOSASE RV3428C-RELATED"/>
    <property type="match status" value="1"/>
</dbReference>
<sequence length="428" mass="49685">MKEEGLWVDRKARRKPVHQPRSRRECYGELVQIDGSEHWWFEDRGPQCTLLVYIDDATSRLMQLKFVQSESAFSYFAATAEYLERHGKPIAFYSDKHSVFRLTRKGALSGNGMTQFGRVLHDLNIDIICANTPQAKGRVERANRTLQDRLVKELRLRQLSTMDEANQFLPEFMEDYNKRFAKDAANPKDLHRPIRSEENIREAFAWREERTVSGSLTLQYDKVVFLLEPNDFTRELARKRVTVSDYPDGRLVITYNGRPLSYSKFDTLRQVTQGAVVDNKRLGAALAVIKQGQERNGAHRSQHGPRRLDQNDSIFSRPSESISALRKKRRAQKNAIKKATQNVAFLSIERDTTPSKRVVDRSSRLPVGFDPSNPIASPDLLWERELLLMERRNLNADRKRMLLNRRRYNSQKNLKAMDVQEHQDKQAA</sequence>
<dbReference type="InterPro" id="IPR012337">
    <property type="entry name" value="RNaseH-like_sf"/>
</dbReference>
<dbReference type="GO" id="GO:0015074">
    <property type="term" value="P:DNA integration"/>
    <property type="evidence" value="ECO:0007669"/>
    <property type="project" value="InterPro"/>
</dbReference>
<keyword evidence="4" id="KW-1185">Reference proteome</keyword>
<gene>
    <name evidence="3" type="ORF">HNQ77_004826</name>
</gene>
<reference evidence="3 4" key="1">
    <citation type="submission" date="2020-08" db="EMBL/GenBank/DDBJ databases">
        <title>Genomic Encyclopedia of Type Strains, Phase IV (KMG-IV): sequencing the most valuable type-strain genomes for metagenomic binning, comparative biology and taxonomic classification.</title>
        <authorList>
            <person name="Goeker M."/>
        </authorList>
    </citation>
    <scope>NUCLEOTIDE SEQUENCE [LARGE SCALE GENOMIC DNA]</scope>
    <source>
        <strain evidence="3 4">DSM 103733</strain>
    </source>
</reference>
<dbReference type="Gene3D" id="3.30.420.10">
    <property type="entry name" value="Ribonuclease H-like superfamily/Ribonuclease H"/>
    <property type="match status" value="1"/>
</dbReference>
<organism evidence="3 4">
    <name type="scientific">Silvibacterium bohemicum</name>
    <dbReference type="NCBI Taxonomy" id="1577686"/>
    <lineage>
        <taxon>Bacteria</taxon>
        <taxon>Pseudomonadati</taxon>
        <taxon>Acidobacteriota</taxon>
        <taxon>Terriglobia</taxon>
        <taxon>Terriglobales</taxon>
        <taxon>Acidobacteriaceae</taxon>
        <taxon>Silvibacterium</taxon>
    </lineage>
</organism>
<evidence type="ECO:0000259" key="2">
    <source>
        <dbReference type="PROSITE" id="PS50994"/>
    </source>
</evidence>
<name>A0A841K1H7_9BACT</name>
<proteinExistence type="predicted"/>
<evidence type="ECO:0000313" key="3">
    <source>
        <dbReference type="EMBL" id="MBB6146845.1"/>
    </source>
</evidence>
<dbReference type="PROSITE" id="PS50994">
    <property type="entry name" value="INTEGRASE"/>
    <property type="match status" value="1"/>
</dbReference>
<dbReference type="NCBIfam" id="NF033594">
    <property type="entry name" value="transpos_ISNCY_2"/>
    <property type="match status" value="1"/>
</dbReference>
<feature type="domain" description="Integrase catalytic" evidence="2">
    <location>
        <begin position="16"/>
        <end position="201"/>
    </location>
</feature>
<dbReference type="Proteomes" id="UP000538666">
    <property type="component" value="Unassembled WGS sequence"/>
</dbReference>
<dbReference type="SUPFAM" id="SSF53098">
    <property type="entry name" value="Ribonuclease H-like"/>
    <property type="match status" value="1"/>
</dbReference>
<feature type="region of interest" description="Disordered" evidence="1">
    <location>
        <begin position="293"/>
        <end position="313"/>
    </location>
</feature>